<dbReference type="InterPro" id="IPR008482">
    <property type="entry name" value="DUF763"/>
</dbReference>
<dbReference type="GeneID" id="24795243"/>
<dbReference type="Pfam" id="PF05559">
    <property type="entry name" value="DUF763"/>
    <property type="match status" value="1"/>
</dbReference>
<dbReference type="RefSeq" id="WP_010878993.1">
    <property type="nucleotide sequence ID" value="NZ_CP006577.1"/>
</dbReference>
<dbReference type="Proteomes" id="UP000028501">
    <property type="component" value="Chromosome"/>
</dbReference>
<dbReference type="HOGENOM" id="CLU_061722_0_0_2"/>
<dbReference type="KEGG" id="afg:AFULGI_00017480"/>
<dbReference type="AlphaFoldDB" id="A0A075WES8"/>
<dbReference type="PANTHER" id="PTHR38597">
    <property type="entry name" value="BLL3834 PROTEIN"/>
    <property type="match status" value="1"/>
</dbReference>
<proteinExistence type="predicted"/>
<evidence type="ECO:0008006" key="3">
    <source>
        <dbReference type="Google" id="ProtNLM"/>
    </source>
</evidence>
<name>A0A075WES8_ARCFL</name>
<dbReference type="PANTHER" id="PTHR38597:SF1">
    <property type="entry name" value="BLL3834 PROTEIN"/>
    <property type="match status" value="1"/>
</dbReference>
<evidence type="ECO:0000313" key="1">
    <source>
        <dbReference type="EMBL" id="AIG98506.1"/>
    </source>
</evidence>
<accession>A0A075WES8</accession>
<reference evidence="1 2" key="1">
    <citation type="submission" date="2013-07" db="EMBL/GenBank/DDBJ databases">
        <title>Genome of Archaeoglobus fulgidus.</title>
        <authorList>
            <person name="Fiebig A."/>
            <person name="Birkeland N.-K."/>
        </authorList>
    </citation>
    <scope>NUCLEOTIDE SEQUENCE [LARGE SCALE GENOMIC DNA]</scope>
    <source>
        <strain evidence="1 2">DSM 8774</strain>
    </source>
</reference>
<sequence>MKEIYLPLHHGKAPHWLLSRMKKLAKPIVKLIVLEYGEREFLERLSNPIFFQSLSNVLGFDWNSSGVTTVLTGVLKAVINNEEFDIRIAGGKGGNALKTPEEIMNYSEQIGADGEKLVEFSRLAAKADNAALIDGYSLYHHAVIFTPRYFTVIQQGMNETERMARRYHWNVYSSVPELENVHEGIITERRENEVVNMLSDISRDAKRLCVDIVRDGSFRRDYERMISVLRWRKGLRVPKKLDWKVVERAYNLQPERFEELLLIRGFGRETIRALALVAEIIYNTEYDKTDPAKYCFAVGGKDGVPFPVRRDIYDEIIEFMRETVKQAEIGDFEKKKMLERLSRYGCDCQERRD</sequence>
<dbReference type="EMBL" id="CP006577">
    <property type="protein sequence ID" value="AIG98506.1"/>
    <property type="molecule type" value="Genomic_DNA"/>
</dbReference>
<gene>
    <name evidence="1" type="ORF">AFULGI_00017480</name>
</gene>
<evidence type="ECO:0000313" key="2">
    <source>
        <dbReference type="Proteomes" id="UP000028501"/>
    </source>
</evidence>
<protein>
    <recommendedName>
        <fullName evidence="3">DUF763 domain-containing protein</fullName>
    </recommendedName>
</protein>
<organism evidence="1 2">
    <name type="scientific">Archaeoglobus fulgidus DSM 8774</name>
    <dbReference type="NCBI Taxonomy" id="1344584"/>
    <lineage>
        <taxon>Archaea</taxon>
        <taxon>Methanobacteriati</taxon>
        <taxon>Methanobacteriota</taxon>
        <taxon>Archaeoglobi</taxon>
        <taxon>Archaeoglobales</taxon>
        <taxon>Archaeoglobaceae</taxon>
        <taxon>Archaeoglobus</taxon>
    </lineage>
</organism>